<dbReference type="AlphaFoldDB" id="L7KIN0"/>
<dbReference type="OrthoDB" id="5197468at2"/>
<sequence length="190" mass="19360">MADAVTVTRGDVSAAAVGTAARALSPEAAGSSDPGSRGRLTLDDRVGEKIAERSALDVDRVIESDGKGGSVLNAINPLSGGYPSATTDMSQTAPVVTLTIAVSWPCAVAAVCAEVRDHVADELARLTGVRPSRVDVTVAQIVTGAQTKRRQAGYVEIPNPGASEKSSGEPGTEESSGQPGSDRDADEEES</sequence>
<dbReference type="RefSeq" id="WP_005171090.1">
    <property type="nucleotide sequence ID" value="NZ_BANR01000003.1"/>
</dbReference>
<name>L7KIN0_9ACTN</name>
<evidence type="ECO:0008006" key="5">
    <source>
        <dbReference type="Google" id="ProtNLM"/>
    </source>
</evidence>
<dbReference type="InterPro" id="IPR005531">
    <property type="entry name" value="Asp23"/>
</dbReference>
<evidence type="ECO:0000256" key="1">
    <source>
        <dbReference type="ARBA" id="ARBA00005721"/>
    </source>
</evidence>
<reference evidence="3 4" key="1">
    <citation type="submission" date="2012-12" db="EMBL/GenBank/DDBJ databases">
        <title>Whole genome shotgun sequence of Gordonia aichiensis NBRC 108223.</title>
        <authorList>
            <person name="Isaki-Nakamura S."/>
            <person name="Hosoyama A."/>
            <person name="Tsuchikane K."/>
            <person name="Ando Y."/>
            <person name="Baba S."/>
            <person name="Ohji S."/>
            <person name="Hamada M."/>
            <person name="Tamura T."/>
            <person name="Yamazoe A."/>
            <person name="Yamazaki S."/>
            <person name="Fujita N."/>
        </authorList>
    </citation>
    <scope>NUCLEOTIDE SEQUENCE [LARGE SCALE GENOMIC DNA]</scope>
    <source>
        <strain evidence="3 4">NBRC 108223</strain>
    </source>
</reference>
<protein>
    <recommendedName>
        <fullName evidence="5">Asp23/Gls24 family envelope stress response protein</fullName>
    </recommendedName>
</protein>
<evidence type="ECO:0000313" key="3">
    <source>
        <dbReference type="EMBL" id="GAC47548.1"/>
    </source>
</evidence>
<dbReference type="EMBL" id="BANR01000003">
    <property type="protein sequence ID" value="GAC47548.1"/>
    <property type="molecule type" value="Genomic_DNA"/>
</dbReference>
<feature type="compositionally biased region" description="Low complexity" evidence="2">
    <location>
        <begin position="163"/>
        <end position="180"/>
    </location>
</feature>
<comment type="caution">
    <text evidence="3">The sequence shown here is derived from an EMBL/GenBank/DDBJ whole genome shotgun (WGS) entry which is preliminary data.</text>
</comment>
<evidence type="ECO:0000313" key="4">
    <source>
        <dbReference type="Proteomes" id="UP000010988"/>
    </source>
</evidence>
<accession>L7KIN0</accession>
<evidence type="ECO:0000256" key="2">
    <source>
        <dbReference type="SAM" id="MobiDB-lite"/>
    </source>
</evidence>
<proteinExistence type="inferred from homology"/>
<dbReference type="Proteomes" id="UP000010988">
    <property type="component" value="Unassembled WGS sequence"/>
</dbReference>
<dbReference type="eggNOG" id="COG1302">
    <property type="taxonomic scope" value="Bacteria"/>
</dbReference>
<keyword evidence="4" id="KW-1185">Reference proteome</keyword>
<organism evidence="3 4">
    <name type="scientific">Gordonia aichiensis NBRC 108223</name>
    <dbReference type="NCBI Taxonomy" id="1220583"/>
    <lineage>
        <taxon>Bacteria</taxon>
        <taxon>Bacillati</taxon>
        <taxon>Actinomycetota</taxon>
        <taxon>Actinomycetes</taxon>
        <taxon>Mycobacteriales</taxon>
        <taxon>Gordoniaceae</taxon>
        <taxon>Gordonia</taxon>
    </lineage>
</organism>
<gene>
    <name evidence="3" type="ORF">GOACH_03_05710</name>
</gene>
<comment type="similarity">
    <text evidence="1">Belongs to the asp23 family.</text>
</comment>
<dbReference type="STRING" id="1220583.GOACH_03_05710"/>
<dbReference type="Pfam" id="PF03780">
    <property type="entry name" value="Asp23"/>
    <property type="match status" value="1"/>
</dbReference>
<feature type="region of interest" description="Disordered" evidence="2">
    <location>
        <begin position="149"/>
        <end position="190"/>
    </location>
</feature>